<accession>A0AAW6E1N9</accession>
<dbReference type="AlphaFoldDB" id="A0AAW6E1N9"/>
<proteinExistence type="predicted"/>
<reference evidence="1" key="1">
    <citation type="submission" date="2023-01" db="EMBL/GenBank/DDBJ databases">
        <title>Human gut microbiome strain richness.</title>
        <authorList>
            <person name="Chen-Liaw A."/>
        </authorList>
    </citation>
    <scope>NUCLEOTIDE SEQUENCE</scope>
    <source>
        <strain evidence="1">D59st1_B8_D59t2_181005</strain>
    </source>
</reference>
<dbReference type="EMBL" id="JAQMLS010000003">
    <property type="protein sequence ID" value="MDB8741629.1"/>
    <property type="molecule type" value="Genomic_DNA"/>
</dbReference>
<evidence type="ECO:0000313" key="2">
    <source>
        <dbReference type="Proteomes" id="UP001211421"/>
    </source>
</evidence>
<protein>
    <submittedName>
        <fullName evidence="1">Uncharacterized protein</fullName>
    </submittedName>
</protein>
<sequence>MKKSAESIKLHGVSLPLKYYLEITSYFCSFVNCCGIQAISTSVEFYLPEDHLELDYQASLPIDRYQQNIA</sequence>
<comment type="caution">
    <text evidence="1">The sequence shown here is derived from an EMBL/GenBank/DDBJ whole genome shotgun (WGS) entry which is preliminary data.</text>
</comment>
<evidence type="ECO:0000313" key="1">
    <source>
        <dbReference type="EMBL" id="MDB8741629.1"/>
    </source>
</evidence>
<dbReference type="Proteomes" id="UP001211421">
    <property type="component" value="Unassembled WGS sequence"/>
</dbReference>
<gene>
    <name evidence="1" type="ORF">PNV70_06055</name>
</gene>
<name>A0AAW6E1N9_9FIRM</name>
<organism evidence="1 2">
    <name type="scientific">Ruminococcus bicirculans</name>
    <name type="common">ex Wegman et al. 2014</name>
    <dbReference type="NCBI Taxonomy" id="1160721"/>
    <lineage>
        <taxon>Bacteria</taxon>
        <taxon>Bacillati</taxon>
        <taxon>Bacillota</taxon>
        <taxon>Clostridia</taxon>
        <taxon>Eubacteriales</taxon>
        <taxon>Oscillospiraceae</taxon>
        <taxon>Ruminococcus</taxon>
    </lineage>
</organism>